<reference evidence="1 2" key="1">
    <citation type="journal article" date="2018" name="Sci. Rep.">
        <title>Comparative genomics provides insights into the lifestyle and reveals functional heterogeneity of dark septate endophytic fungi.</title>
        <authorList>
            <person name="Knapp D.G."/>
            <person name="Nemeth J.B."/>
            <person name="Barry K."/>
            <person name="Hainaut M."/>
            <person name="Henrissat B."/>
            <person name="Johnson J."/>
            <person name="Kuo A."/>
            <person name="Lim J.H.P."/>
            <person name="Lipzen A."/>
            <person name="Nolan M."/>
            <person name="Ohm R.A."/>
            <person name="Tamas L."/>
            <person name="Grigoriev I.V."/>
            <person name="Spatafora J.W."/>
            <person name="Nagy L.G."/>
            <person name="Kovacs G.M."/>
        </authorList>
    </citation>
    <scope>NUCLEOTIDE SEQUENCE [LARGE SCALE GENOMIC DNA]</scope>
    <source>
        <strain evidence="1 2">DSE2036</strain>
    </source>
</reference>
<evidence type="ECO:0000313" key="2">
    <source>
        <dbReference type="Proteomes" id="UP000244855"/>
    </source>
</evidence>
<evidence type="ECO:0000313" key="1">
    <source>
        <dbReference type="EMBL" id="PVH93334.1"/>
    </source>
</evidence>
<organism evidence="1 2">
    <name type="scientific">Periconia macrospinosa</name>
    <dbReference type="NCBI Taxonomy" id="97972"/>
    <lineage>
        <taxon>Eukaryota</taxon>
        <taxon>Fungi</taxon>
        <taxon>Dikarya</taxon>
        <taxon>Ascomycota</taxon>
        <taxon>Pezizomycotina</taxon>
        <taxon>Dothideomycetes</taxon>
        <taxon>Pleosporomycetidae</taxon>
        <taxon>Pleosporales</taxon>
        <taxon>Massarineae</taxon>
        <taxon>Periconiaceae</taxon>
        <taxon>Periconia</taxon>
    </lineage>
</organism>
<name>A0A2V1D7V5_9PLEO</name>
<dbReference type="EMBL" id="KZ805596">
    <property type="protein sequence ID" value="PVH93334.1"/>
    <property type="molecule type" value="Genomic_DNA"/>
</dbReference>
<keyword evidence="2" id="KW-1185">Reference proteome</keyword>
<sequence>CSFGSTPATRRLRTIWQLWPNEGCDTNENYYCLRAREPQCCWLNPLMPSQNVDERIAQTMLYFQQMSRAMALTCRGEVFVLIDDPVTLMKQVPTEKWQSIWLTHEAPVLQGLLKEGTVTKLTAIKVDGKAKVDKTEDLREWRGAAKRDIDWNEPIARAIKKKRMELINSGSYNNTMSADDINELQRRASACGAADQEDPQLDYFG</sequence>
<gene>
    <name evidence="1" type="ORF">DM02DRAFT_696279</name>
</gene>
<accession>A0A2V1D7V5</accession>
<dbReference type="Proteomes" id="UP000244855">
    <property type="component" value="Unassembled WGS sequence"/>
</dbReference>
<dbReference type="AlphaFoldDB" id="A0A2V1D7V5"/>
<proteinExistence type="predicted"/>
<dbReference type="STRING" id="97972.A0A2V1D7V5"/>
<feature type="non-terminal residue" evidence="1">
    <location>
        <position position="1"/>
    </location>
</feature>
<protein>
    <submittedName>
        <fullName evidence="1">Uncharacterized protein</fullName>
    </submittedName>
</protein>
<dbReference type="OrthoDB" id="5237073at2759"/>